<dbReference type="Gene3D" id="1.10.287.1060">
    <property type="entry name" value="ESAT-6-like"/>
    <property type="match status" value="1"/>
</dbReference>
<comment type="caution">
    <text evidence="2">The sequence shown here is derived from an EMBL/GenBank/DDBJ whole genome shotgun (WGS) entry which is preliminary data.</text>
</comment>
<gene>
    <name evidence="2" type="ORF">FHS38_000017</name>
</gene>
<proteinExistence type="predicted"/>
<keyword evidence="3" id="KW-1185">Reference proteome</keyword>
<dbReference type="EMBL" id="JACHJG010000001">
    <property type="protein sequence ID" value="MBB4884008.1"/>
    <property type="molecule type" value="Genomic_DNA"/>
</dbReference>
<evidence type="ECO:0000256" key="1">
    <source>
        <dbReference type="SAM" id="MobiDB-lite"/>
    </source>
</evidence>
<evidence type="ECO:0000313" key="2">
    <source>
        <dbReference type="EMBL" id="MBB4884008.1"/>
    </source>
</evidence>
<accession>A0A7W7L6I0</accession>
<evidence type="ECO:0000313" key="3">
    <source>
        <dbReference type="Proteomes" id="UP000556436"/>
    </source>
</evidence>
<dbReference type="RefSeq" id="WP_184729405.1">
    <property type="nucleotide sequence ID" value="NZ_BMRW01000001.1"/>
</dbReference>
<reference evidence="2 3" key="1">
    <citation type="submission" date="2020-08" db="EMBL/GenBank/DDBJ databases">
        <title>Genomic Encyclopedia of Type Strains, Phase III (KMG-III): the genomes of soil and plant-associated and newly described type strains.</title>
        <authorList>
            <person name="Whitman W."/>
        </authorList>
    </citation>
    <scope>NUCLEOTIDE SEQUENCE [LARGE SCALE GENOMIC DNA]</scope>
    <source>
        <strain evidence="2 3">CECT 3265</strain>
    </source>
</reference>
<feature type="compositionally biased region" description="Polar residues" evidence="1">
    <location>
        <begin position="26"/>
        <end position="35"/>
    </location>
</feature>
<dbReference type="Proteomes" id="UP000556436">
    <property type="component" value="Unassembled WGS sequence"/>
</dbReference>
<feature type="compositionally biased region" description="Gly residues" evidence="1">
    <location>
        <begin position="41"/>
        <end position="51"/>
    </location>
</feature>
<protein>
    <submittedName>
        <fullName evidence="2">Type IV secretory pathway TrbL component</fullName>
    </submittedName>
</protein>
<dbReference type="AlphaFoldDB" id="A0A7W7L6I0"/>
<sequence>MTVGTGLPEDWDKRFNPSRYDAEGNLTASARQQDAQMGLASSGGGGGGGNGTHKASKEPWTAAGGVADDLRSSVSEGINQLKKAHENVTKGTSGFSSAKALADILGSWEGRLQKVKAECDGLSSSLKQTGIDFSENDKQVKGTFASGKGGK</sequence>
<name>A0A7W7L6I0_STRNE</name>
<feature type="region of interest" description="Disordered" evidence="1">
    <location>
        <begin position="1"/>
        <end position="68"/>
    </location>
</feature>
<organism evidence="2 3">
    <name type="scientific">Streptomyces netropsis</name>
    <name type="common">Streptoverticillium netropsis</name>
    <dbReference type="NCBI Taxonomy" id="55404"/>
    <lineage>
        <taxon>Bacteria</taxon>
        <taxon>Bacillati</taxon>
        <taxon>Actinomycetota</taxon>
        <taxon>Actinomycetes</taxon>
        <taxon>Kitasatosporales</taxon>
        <taxon>Streptomycetaceae</taxon>
        <taxon>Streptomyces</taxon>
    </lineage>
</organism>